<protein>
    <recommendedName>
        <fullName evidence="2">PGG domain-containing protein</fullName>
    </recommendedName>
</protein>
<evidence type="ECO:0000313" key="3">
    <source>
        <dbReference type="EMBL" id="OMO64801.1"/>
    </source>
</evidence>
<dbReference type="GO" id="GO:0016020">
    <property type="term" value="C:membrane"/>
    <property type="evidence" value="ECO:0007669"/>
    <property type="project" value="TreeGrafter"/>
</dbReference>
<feature type="transmembrane region" description="Helical" evidence="1">
    <location>
        <begin position="539"/>
        <end position="565"/>
    </location>
</feature>
<keyword evidence="1" id="KW-0472">Membrane</keyword>
<dbReference type="Pfam" id="PF12796">
    <property type="entry name" value="Ank_2"/>
    <property type="match status" value="1"/>
</dbReference>
<dbReference type="AlphaFoldDB" id="A0A1R3H3D4"/>
<dbReference type="Proteomes" id="UP000187203">
    <property type="component" value="Unassembled WGS sequence"/>
</dbReference>
<dbReference type="InterPro" id="IPR026961">
    <property type="entry name" value="PGG_dom"/>
</dbReference>
<keyword evidence="1" id="KW-1133">Transmembrane helix</keyword>
<proteinExistence type="predicted"/>
<comment type="caution">
    <text evidence="3">The sequence shown here is derived from an EMBL/GenBank/DDBJ whole genome shotgun (WGS) entry which is preliminary data.</text>
</comment>
<evidence type="ECO:0000313" key="4">
    <source>
        <dbReference type="Proteomes" id="UP000187203"/>
    </source>
</evidence>
<dbReference type="PANTHER" id="PTHR24177">
    <property type="entry name" value="CASKIN"/>
    <property type="match status" value="1"/>
</dbReference>
<dbReference type="EMBL" id="AWUE01020876">
    <property type="protein sequence ID" value="OMO64801.1"/>
    <property type="molecule type" value="Genomic_DNA"/>
</dbReference>
<dbReference type="InterPro" id="IPR002110">
    <property type="entry name" value="Ankyrin_rpt"/>
</dbReference>
<name>A0A1R3H3D4_9ROSI</name>
<dbReference type="Pfam" id="PF13962">
    <property type="entry name" value="PGG"/>
    <property type="match status" value="1"/>
</dbReference>
<feature type="transmembrane region" description="Helical" evidence="1">
    <location>
        <begin position="621"/>
        <end position="640"/>
    </location>
</feature>
<feature type="domain" description="PGG" evidence="2">
    <location>
        <begin position="495"/>
        <end position="606"/>
    </location>
</feature>
<evidence type="ECO:0000259" key="2">
    <source>
        <dbReference type="Pfam" id="PF13962"/>
    </source>
</evidence>
<organism evidence="3 4">
    <name type="scientific">Corchorus olitorius</name>
    <dbReference type="NCBI Taxonomy" id="93759"/>
    <lineage>
        <taxon>Eukaryota</taxon>
        <taxon>Viridiplantae</taxon>
        <taxon>Streptophyta</taxon>
        <taxon>Embryophyta</taxon>
        <taxon>Tracheophyta</taxon>
        <taxon>Spermatophyta</taxon>
        <taxon>Magnoliopsida</taxon>
        <taxon>eudicotyledons</taxon>
        <taxon>Gunneridae</taxon>
        <taxon>Pentapetalae</taxon>
        <taxon>rosids</taxon>
        <taxon>malvids</taxon>
        <taxon>Malvales</taxon>
        <taxon>Malvaceae</taxon>
        <taxon>Grewioideae</taxon>
        <taxon>Apeibeae</taxon>
        <taxon>Corchorus</taxon>
    </lineage>
</organism>
<keyword evidence="4" id="KW-1185">Reference proteome</keyword>
<dbReference type="PANTHER" id="PTHR24177:SF215">
    <property type="entry name" value="PGG DOMAIN-CONTAINING PROTEIN"/>
    <property type="match status" value="1"/>
</dbReference>
<feature type="transmembrane region" description="Helical" evidence="1">
    <location>
        <begin position="585"/>
        <end position="609"/>
    </location>
</feature>
<accession>A0A1R3H3D4</accession>
<gene>
    <name evidence="3" type="ORF">COLO4_31839</name>
</gene>
<reference evidence="4" key="1">
    <citation type="submission" date="2013-09" db="EMBL/GenBank/DDBJ databases">
        <title>Corchorus olitorius genome sequencing.</title>
        <authorList>
            <person name="Alam M."/>
            <person name="Haque M.S."/>
            <person name="Islam M.S."/>
            <person name="Emdad E.M."/>
            <person name="Islam M.M."/>
            <person name="Ahmed B."/>
            <person name="Halim A."/>
            <person name="Hossen Q.M.M."/>
            <person name="Hossain M.Z."/>
            <person name="Ahmed R."/>
            <person name="Khan M.M."/>
            <person name="Islam R."/>
            <person name="Rashid M.M."/>
            <person name="Khan S.A."/>
            <person name="Rahman M.S."/>
            <person name="Alam M."/>
            <person name="Yahiya A.S."/>
            <person name="Khan M.S."/>
            <person name="Azam M.S."/>
            <person name="Haque T."/>
            <person name="Lashkar M.Z.H."/>
            <person name="Akhand A.I."/>
            <person name="Morshed G."/>
            <person name="Roy S."/>
            <person name="Uddin K.S."/>
            <person name="Rabeya T."/>
            <person name="Hossain A.S."/>
            <person name="Chowdhury A."/>
            <person name="Snigdha A.R."/>
            <person name="Mortoza M.S."/>
            <person name="Matin S.A."/>
            <person name="Hoque S.M.E."/>
            <person name="Islam M.K."/>
            <person name="Roy D.K."/>
            <person name="Haider R."/>
            <person name="Moosa M.M."/>
            <person name="Elias S.M."/>
            <person name="Hasan A.M."/>
            <person name="Jahan S."/>
            <person name="Shafiuddin M."/>
            <person name="Mahmood N."/>
            <person name="Shommy N.S."/>
        </authorList>
    </citation>
    <scope>NUCLEOTIDE SEQUENCE [LARGE SCALE GENOMIC DNA]</scope>
    <source>
        <strain evidence="4">cv. O-4</strain>
    </source>
</reference>
<evidence type="ECO:0000256" key="1">
    <source>
        <dbReference type="SAM" id="Phobius"/>
    </source>
</evidence>
<dbReference type="OrthoDB" id="1923662at2759"/>
<sequence length="672" mass="76515">MEIDEREIDIQSGIDHFEQVGQPYEKALKNDAPALHNFYKYKPQDALFIPITATKDTVFHIAAYRGSESMLRVLLEMVPAFRKLDVLKLKNIHGNTILHEVATTENVKAAELVIRKLLLPDGSKVIHEKDIRQREAILADRNDLGETPLFRAAAFGAKKMVMYFAKEIEEVGTLHAHFKRTDGTSILHTAVTFQKFDTAIWLLGKDPTLATYKMDMDGKTCLHLLAGMPTAFKSTCRMNILKEFIYMCIPIHLNEEDEDEFDMQISSFQNKDLENGLSNISHNAAWKAIEPIRAKKRIHKSAVKLMEMLVRKDASWLVPHEAEEDNLICLHREEEEMEEAVPSSAKKRCKRQPDTPLLIAAKSGIEEIVMEILKVYPQAVEHINQDGQNILHLAIKHRQFNIFNIVVDKEEVRDKLVLGIDNFGCTILHYAAVMECYSGGTSTTVALKLQEELKWFKIVQHKLPSYYTIHHNKQNIIAKELFNKEHKEQHQAAQEWVKNTSQSCSTVAILVATVVFSVAYTAPGGYIENVGKPILLKKPLYSFFTVMDVAGLASSLTSVVIFLSLLTSSLEIDEFLRTLPRKLSLGFIFLFFSVSTTMLTFTSTIFLLIHLEKRWTASLTYAAAFLPIGVFALFQSSLYYEYTSAAIRSIYDFILTILPGNWELARFKRRSF</sequence>
<keyword evidence="1" id="KW-0812">Transmembrane</keyword>
<dbReference type="Gene3D" id="1.25.40.20">
    <property type="entry name" value="Ankyrin repeat-containing domain"/>
    <property type="match status" value="2"/>
</dbReference>
<dbReference type="InterPro" id="IPR036770">
    <property type="entry name" value="Ankyrin_rpt-contain_sf"/>
</dbReference>
<dbReference type="SMART" id="SM00248">
    <property type="entry name" value="ANK"/>
    <property type="match status" value="7"/>
</dbReference>
<dbReference type="STRING" id="93759.A0A1R3H3D4"/>
<dbReference type="SUPFAM" id="SSF48403">
    <property type="entry name" value="Ankyrin repeat"/>
    <property type="match status" value="1"/>
</dbReference>